<keyword evidence="3" id="KW-1185">Reference proteome</keyword>
<dbReference type="Gene3D" id="3.40.190.10">
    <property type="entry name" value="Periplasmic binding protein-like II"/>
    <property type="match status" value="1"/>
</dbReference>
<dbReference type="OrthoDB" id="7243230at2"/>
<dbReference type="STRING" id="391937.NA2_11884"/>
<dbReference type="PIRSF" id="PIRSF017082">
    <property type="entry name" value="YflP"/>
    <property type="match status" value="1"/>
</dbReference>
<comment type="caution">
    <text evidence="2">The sequence shown here is derived from an EMBL/GenBank/DDBJ whole genome shotgun (WGS) entry which is preliminary data.</text>
</comment>
<organism evidence="2 3">
    <name type="scientific">Nitratireductor pacificus pht-3B</name>
    <dbReference type="NCBI Taxonomy" id="391937"/>
    <lineage>
        <taxon>Bacteria</taxon>
        <taxon>Pseudomonadati</taxon>
        <taxon>Pseudomonadota</taxon>
        <taxon>Alphaproteobacteria</taxon>
        <taxon>Hyphomicrobiales</taxon>
        <taxon>Phyllobacteriaceae</taxon>
        <taxon>Nitratireductor</taxon>
    </lineage>
</organism>
<dbReference type="InterPro" id="IPR042100">
    <property type="entry name" value="Bug_dom1"/>
</dbReference>
<sequence length="325" mass="35143">MLKKLGLKKLGQKKLGVLATVATVLWATGGAFAFPDKPVNYIIPFNAGGESDISARLQQPYFKKITGDDLIIQYQAGAGGAQAWSVLNDQPGDGYTIMGTNLPHIILQPLLQKPGYETADLTNIYMFHFTPDALLVRADSKFETIQQVIDAAKETPGALTVGGTATNTANHIANQRFSTLTGAEMTYIPYTGTGATIPALLGGEVELLWGYTTVAAGQGDKVRMLAVAQDKRHPLFPDVPTFKELGIDMVGGAYRGIAVPKSTPEEVRQQLSDIIGQINADPEFIKEMEQAGFAMLDVPYDGMEAFMGERQKIYEDVARQLGSLK</sequence>
<dbReference type="SUPFAM" id="SSF53850">
    <property type="entry name" value="Periplasmic binding protein-like II"/>
    <property type="match status" value="1"/>
</dbReference>
<protein>
    <recommendedName>
        <fullName evidence="4">TRAP-T family transporter periplasmic binding protein</fullName>
    </recommendedName>
</protein>
<evidence type="ECO:0000313" key="2">
    <source>
        <dbReference type="EMBL" id="EKF18597.1"/>
    </source>
</evidence>
<dbReference type="Pfam" id="PF03401">
    <property type="entry name" value="TctC"/>
    <property type="match status" value="1"/>
</dbReference>
<comment type="similarity">
    <text evidence="1">Belongs to the UPF0065 (bug) family.</text>
</comment>
<gene>
    <name evidence="2" type="ORF">NA2_11884</name>
</gene>
<dbReference type="AlphaFoldDB" id="K2MMX0"/>
<dbReference type="InterPro" id="IPR005064">
    <property type="entry name" value="BUG"/>
</dbReference>
<dbReference type="PATRIC" id="fig|391937.3.peg.2442"/>
<reference evidence="2 3" key="1">
    <citation type="journal article" date="2012" name="J. Bacteriol.">
        <title>Genome Sequence of Nitratireductor pacificus Type Strain pht-3B.</title>
        <authorList>
            <person name="Lai Q."/>
            <person name="Li G."/>
            <person name="Shao Z."/>
        </authorList>
    </citation>
    <scope>NUCLEOTIDE SEQUENCE [LARGE SCALE GENOMIC DNA]</scope>
    <source>
        <strain evidence="3">pht-3B</strain>
    </source>
</reference>
<dbReference type="CDD" id="cd07012">
    <property type="entry name" value="PBP2_Bug_TTT"/>
    <property type="match status" value="1"/>
</dbReference>
<dbReference type="PANTHER" id="PTHR42928:SF5">
    <property type="entry name" value="BLR1237 PROTEIN"/>
    <property type="match status" value="1"/>
</dbReference>
<evidence type="ECO:0000313" key="3">
    <source>
        <dbReference type="Proteomes" id="UP000006786"/>
    </source>
</evidence>
<evidence type="ECO:0000256" key="1">
    <source>
        <dbReference type="ARBA" id="ARBA00006987"/>
    </source>
</evidence>
<dbReference type="eggNOG" id="COG3181">
    <property type="taxonomic scope" value="Bacteria"/>
</dbReference>
<accession>K2MMX0</accession>
<evidence type="ECO:0008006" key="4">
    <source>
        <dbReference type="Google" id="ProtNLM"/>
    </source>
</evidence>
<dbReference type="Proteomes" id="UP000006786">
    <property type="component" value="Unassembled WGS sequence"/>
</dbReference>
<dbReference type="RefSeq" id="WP_008597144.1">
    <property type="nucleotide sequence ID" value="NZ_AMRM01000012.1"/>
</dbReference>
<name>K2MMX0_9HYPH</name>
<dbReference type="Gene3D" id="3.40.190.150">
    <property type="entry name" value="Bordetella uptake gene, domain 1"/>
    <property type="match status" value="1"/>
</dbReference>
<proteinExistence type="inferred from homology"/>
<dbReference type="PANTHER" id="PTHR42928">
    <property type="entry name" value="TRICARBOXYLATE-BINDING PROTEIN"/>
    <property type="match status" value="1"/>
</dbReference>
<dbReference type="EMBL" id="AMRM01000012">
    <property type="protein sequence ID" value="EKF18597.1"/>
    <property type="molecule type" value="Genomic_DNA"/>
</dbReference>